<evidence type="ECO:0000313" key="2">
    <source>
        <dbReference type="EMBL" id="MDN3712208.1"/>
    </source>
</evidence>
<keyword evidence="1" id="KW-0472">Membrane</keyword>
<feature type="transmembrane region" description="Helical" evidence="1">
    <location>
        <begin position="55"/>
        <end position="73"/>
    </location>
</feature>
<comment type="caution">
    <text evidence="2">The sequence shown here is derived from an EMBL/GenBank/DDBJ whole genome shotgun (WGS) entry which is preliminary data.</text>
</comment>
<reference evidence="3" key="1">
    <citation type="journal article" date="2019" name="Int. J. Syst. Evol. Microbiol.">
        <title>The Global Catalogue of Microorganisms (GCM) 10K type strain sequencing project: providing services to taxonomists for standard genome sequencing and annotation.</title>
        <authorList>
            <consortium name="The Broad Institute Genomics Platform"/>
            <consortium name="The Broad Institute Genome Sequencing Center for Infectious Disease"/>
            <person name="Wu L."/>
            <person name="Ma J."/>
        </authorList>
    </citation>
    <scope>NUCLEOTIDE SEQUENCE [LARGE SCALE GENOMIC DNA]</scope>
    <source>
        <strain evidence="3">CECT 8482</strain>
    </source>
</reference>
<name>A0ABT8D8G4_9RHOB</name>
<dbReference type="PANTHER" id="PTHR30354">
    <property type="entry name" value="GNT FAMILY GLUCONATE TRANSPORTER"/>
    <property type="match status" value="1"/>
</dbReference>
<dbReference type="Proteomes" id="UP001243846">
    <property type="component" value="Unassembled WGS sequence"/>
</dbReference>
<keyword evidence="3" id="KW-1185">Reference proteome</keyword>
<gene>
    <name evidence="2" type="ORF">QWZ10_11105</name>
</gene>
<organism evidence="2 3">
    <name type="scientific">Paracoccus cavernae</name>
    <dbReference type="NCBI Taxonomy" id="1571207"/>
    <lineage>
        <taxon>Bacteria</taxon>
        <taxon>Pseudomonadati</taxon>
        <taxon>Pseudomonadota</taxon>
        <taxon>Alphaproteobacteria</taxon>
        <taxon>Rhodobacterales</taxon>
        <taxon>Paracoccaceae</taxon>
        <taxon>Paracoccus</taxon>
    </lineage>
</organism>
<evidence type="ECO:0000313" key="3">
    <source>
        <dbReference type="Proteomes" id="UP001243846"/>
    </source>
</evidence>
<sequence>MGLIGIFLSLFLLMYLAYRGINVLILAPLMALLAVLMSGGAPVLATYTQVFMKSLGGYVTTYFPLFLLGAIFGKVMADGGAARTIAEGSSTRSGPIARFWRWFSHAGF</sequence>
<proteinExistence type="predicted"/>
<protein>
    <recommendedName>
        <fullName evidence="4">GntP family permease</fullName>
    </recommendedName>
</protein>
<accession>A0ABT8D8G4</accession>
<keyword evidence="1" id="KW-1133">Transmembrane helix</keyword>
<dbReference type="InterPro" id="IPR003474">
    <property type="entry name" value="Glcn_transporter"/>
</dbReference>
<feature type="transmembrane region" description="Helical" evidence="1">
    <location>
        <begin position="29"/>
        <end position="48"/>
    </location>
</feature>
<dbReference type="PANTHER" id="PTHR30354:SF7">
    <property type="entry name" value="BLL7963 PROTEIN"/>
    <property type="match status" value="1"/>
</dbReference>
<evidence type="ECO:0008006" key="4">
    <source>
        <dbReference type="Google" id="ProtNLM"/>
    </source>
</evidence>
<keyword evidence="1" id="KW-0812">Transmembrane</keyword>
<dbReference type="EMBL" id="JAUFRC010000001">
    <property type="protein sequence ID" value="MDN3712208.1"/>
    <property type="molecule type" value="Genomic_DNA"/>
</dbReference>
<evidence type="ECO:0000256" key="1">
    <source>
        <dbReference type="SAM" id="Phobius"/>
    </source>
</evidence>